<name>A0A8S5QQ59_9CAUD</name>
<reference evidence="1" key="1">
    <citation type="journal article" date="2021" name="Proc. Natl. Acad. Sci. U.S.A.">
        <title>A Catalog of Tens of Thousands of Viruses from Human Metagenomes Reveals Hidden Associations with Chronic Diseases.</title>
        <authorList>
            <person name="Tisza M.J."/>
            <person name="Buck C.B."/>
        </authorList>
    </citation>
    <scope>NUCLEOTIDE SEQUENCE</scope>
    <source>
        <strain evidence="1">CtgBD49</strain>
    </source>
</reference>
<accession>A0A8S5QQ59</accession>
<dbReference type="EMBL" id="BK015703">
    <property type="protein sequence ID" value="DAE20937.1"/>
    <property type="molecule type" value="Genomic_DNA"/>
</dbReference>
<sequence>MFCDYETTMPIQPVRIYCRICNEQFITVDPSSVEWFSDKFVVCSNCSLRQRIDIPHAVFDVRGV</sequence>
<protein>
    <submittedName>
        <fullName evidence="1">Cysteine-rich protein</fullName>
    </submittedName>
</protein>
<evidence type="ECO:0000313" key="1">
    <source>
        <dbReference type="EMBL" id="DAE20937.1"/>
    </source>
</evidence>
<organism evidence="1">
    <name type="scientific">Siphoviridae sp. ctgBD49</name>
    <dbReference type="NCBI Taxonomy" id="2826420"/>
    <lineage>
        <taxon>Viruses</taxon>
        <taxon>Duplodnaviria</taxon>
        <taxon>Heunggongvirae</taxon>
        <taxon>Uroviricota</taxon>
        <taxon>Caudoviricetes</taxon>
    </lineage>
</organism>
<proteinExistence type="predicted"/>